<evidence type="ECO:0000313" key="2">
    <source>
        <dbReference type="EMBL" id="SCX91583.1"/>
    </source>
</evidence>
<dbReference type="Pfam" id="PF00535">
    <property type="entry name" value="Glycos_transf_2"/>
    <property type="match status" value="1"/>
</dbReference>
<organism evidence="2 3">
    <name type="scientific">Basfia succiniciproducens</name>
    <dbReference type="NCBI Taxonomy" id="653940"/>
    <lineage>
        <taxon>Bacteria</taxon>
        <taxon>Pseudomonadati</taxon>
        <taxon>Pseudomonadota</taxon>
        <taxon>Gammaproteobacteria</taxon>
        <taxon>Pasteurellales</taxon>
        <taxon>Pasteurellaceae</taxon>
        <taxon>Basfia</taxon>
    </lineage>
</organism>
<accession>A0A1G5BMZ1</accession>
<dbReference type="PANTHER" id="PTHR22916:SF3">
    <property type="entry name" value="UDP-GLCNAC:BETAGAL BETA-1,3-N-ACETYLGLUCOSAMINYLTRANSFERASE-LIKE PROTEIN 1"/>
    <property type="match status" value="1"/>
</dbReference>
<feature type="domain" description="Glycosyltransferase 2-like" evidence="1">
    <location>
        <begin position="3"/>
        <end position="127"/>
    </location>
</feature>
<keyword evidence="3" id="KW-1185">Reference proteome</keyword>
<evidence type="ECO:0000259" key="1">
    <source>
        <dbReference type="Pfam" id="PF00535"/>
    </source>
</evidence>
<dbReference type="InterPro" id="IPR029044">
    <property type="entry name" value="Nucleotide-diphossugar_trans"/>
</dbReference>
<gene>
    <name evidence="2" type="ORF">SAMN02910354_00817</name>
</gene>
<dbReference type="PANTHER" id="PTHR22916">
    <property type="entry name" value="GLYCOSYLTRANSFERASE"/>
    <property type="match status" value="1"/>
</dbReference>
<name>A0A1G5BMZ1_9PAST</name>
<dbReference type="Gene3D" id="3.90.550.10">
    <property type="entry name" value="Spore Coat Polysaccharide Biosynthesis Protein SpsA, Chain A"/>
    <property type="match status" value="1"/>
</dbReference>
<reference evidence="2 3" key="1">
    <citation type="submission" date="2016-10" db="EMBL/GenBank/DDBJ databases">
        <authorList>
            <person name="Varghese N."/>
            <person name="Submissions S."/>
        </authorList>
    </citation>
    <scope>NUCLEOTIDE SEQUENCE [LARGE SCALE GENOMIC DNA]</scope>
    <source>
        <strain evidence="2 3">DSM 22022</strain>
    </source>
</reference>
<dbReference type="EMBL" id="FMUQ01000005">
    <property type="protein sequence ID" value="SCX91583.1"/>
    <property type="molecule type" value="Genomic_DNA"/>
</dbReference>
<dbReference type="RefSeq" id="WP_090654542.1">
    <property type="nucleotide sequence ID" value="NZ_CP015031.1"/>
</dbReference>
<proteinExistence type="predicted"/>
<evidence type="ECO:0000313" key="3">
    <source>
        <dbReference type="Proteomes" id="UP000199588"/>
    </source>
</evidence>
<dbReference type="GO" id="GO:0016740">
    <property type="term" value="F:transferase activity"/>
    <property type="evidence" value="ECO:0007669"/>
    <property type="project" value="UniProtKB-KW"/>
</dbReference>
<dbReference type="InterPro" id="IPR001173">
    <property type="entry name" value="Glyco_trans_2-like"/>
</dbReference>
<dbReference type="Proteomes" id="UP000199588">
    <property type="component" value="Unassembled WGS sequence"/>
</dbReference>
<dbReference type="SUPFAM" id="SSF53448">
    <property type="entry name" value="Nucleotide-diphospho-sugar transferases"/>
    <property type="match status" value="1"/>
</dbReference>
<comment type="caution">
    <text evidence="2">The sequence shown here is derived from an EMBL/GenBank/DDBJ whole genome shotgun (WGS) entry which is preliminary data.</text>
</comment>
<sequence length="293" mass="32892">MFSIIVPSYNRNTEVNALLASLENQTVKNFEVIVVDDCSQNFIKIDRTFSFPVTLIRNETNFGAAQSRNVGANTAKNDWLLFLDDDDRFADNKCEVLAKTIVENPQANFVYHPAKCNMVNEGFSYVTSPLPAAQLTLDNMLLANKIGGMPMLGIKKDFFFELGGLSTELKSLEDYDFVLKLVSSPNLKAILVDQPLSICSFHTKRASVSTNTANTEKAIEIIRANYVKTVQQTHNFSLNALYMLAYPNAMNLSRKAATYYFEMFKKSHSLKHLIIAVVTFISPSLAINLKRFV</sequence>
<keyword evidence="2" id="KW-0808">Transferase</keyword>
<protein>
    <submittedName>
        <fullName evidence="2">Glycosyl transferase family 2</fullName>
    </submittedName>
</protein>